<reference evidence="1 2" key="1">
    <citation type="submission" date="2014-04" db="EMBL/GenBank/DDBJ databases">
        <authorList>
            <consortium name="DOE Joint Genome Institute"/>
            <person name="Kuo A."/>
            <person name="Kohler A."/>
            <person name="Jargeat P."/>
            <person name="Nagy L.G."/>
            <person name="Floudas D."/>
            <person name="Copeland A."/>
            <person name="Barry K.W."/>
            <person name="Cichocki N."/>
            <person name="Veneault-Fourrey C."/>
            <person name="LaButti K."/>
            <person name="Lindquist E.A."/>
            <person name="Lipzen A."/>
            <person name="Lundell T."/>
            <person name="Morin E."/>
            <person name="Murat C."/>
            <person name="Sun H."/>
            <person name="Tunlid A."/>
            <person name="Henrissat B."/>
            <person name="Grigoriev I.V."/>
            <person name="Hibbett D.S."/>
            <person name="Martin F."/>
            <person name="Nordberg H.P."/>
            <person name="Cantor M.N."/>
            <person name="Hua S.X."/>
        </authorList>
    </citation>
    <scope>NUCLEOTIDE SEQUENCE [LARGE SCALE GENOMIC DNA]</scope>
    <source>
        <strain evidence="1 2">Ve08.2h10</strain>
    </source>
</reference>
<dbReference type="InParanoid" id="A0A0D0CSA0"/>
<dbReference type="EMBL" id="KN829446">
    <property type="protein sequence ID" value="KIK73761.1"/>
    <property type="molecule type" value="Genomic_DNA"/>
</dbReference>
<dbReference type="Proteomes" id="UP000054538">
    <property type="component" value="Unassembled WGS sequence"/>
</dbReference>
<accession>A0A0D0CSA0</accession>
<evidence type="ECO:0000313" key="1">
    <source>
        <dbReference type="EMBL" id="KIK73761.1"/>
    </source>
</evidence>
<gene>
    <name evidence="1" type="ORF">PAXRUDRAFT_20521</name>
</gene>
<dbReference type="AlphaFoldDB" id="A0A0D0CSA0"/>
<proteinExistence type="predicted"/>
<sequence length="80" mass="9139">MDVSTTYLNRELEEDLYLLPPDGVPIQPSYCWKLQYKPIRAQKSSQEIPTQPSRPLLVQSIRLVSQICLLTQLPMPSPGQ</sequence>
<dbReference type="HOGENOM" id="CLU_2590470_0_0_1"/>
<keyword evidence="2" id="KW-1185">Reference proteome</keyword>
<organism evidence="1 2">
    <name type="scientific">Paxillus rubicundulus Ve08.2h10</name>
    <dbReference type="NCBI Taxonomy" id="930991"/>
    <lineage>
        <taxon>Eukaryota</taxon>
        <taxon>Fungi</taxon>
        <taxon>Dikarya</taxon>
        <taxon>Basidiomycota</taxon>
        <taxon>Agaricomycotina</taxon>
        <taxon>Agaricomycetes</taxon>
        <taxon>Agaricomycetidae</taxon>
        <taxon>Boletales</taxon>
        <taxon>Paxilineae</taxon>
        <taxon>Paxillaceae</taxon>
        <taxon>Paxillus</taxon>
    </lineage>
</organism>
<reference evidence="2" key="2">
    <citation type="submission" date="2015-01" db="EMBL/GenBank/DDBJ databases">
        <title>Evolutionary Origins and Diversification of the Mycorrhizal Mutualists.</title>
        <authorList>
            <consortium name="DOE Joint Genome Institute"/>
            <consortium name="Mycorrhizal Genomics Consortium"/>
            <person name="Kohler A."/>
            <person name="Kuo A."/>
            <person name="Nagy L.G."/>
            <person name="Floudas D."/>
            <person name="Copeland A."/>
            <person name="Barry K.W."/>
            <person name="Cichocki N."/>
            <person name="Veneault-Fourrey C."/>
            <person name="LaButti K."/>
            <person name="Lindquist E.A."/>
            <person name="Lipzen A."/>
            <person name="Lundell T."/>
            <person name="Morin E."/>
            <person name="Murat C."/>
            <person name="Riley R."/>
            <person name="Ohm R."/>
            <person name="Sun H."/>
            <person name="Tunlid A."/>
            <person name="Henrissat B."/>
            <person name="Grigoriev I.V."/>
            <person name="Hibbett D.S."/>
            <person name="Martin F."/>
        </authorList>
    </citation>
    <scope>NUCLEOTIDE SEQUENCE [LARGE SCALE GENOMIC DNA]</scope>
    <source>
        <strain evidence="2">Ve08.2h10</strain>
    </source>
</reference>
<evidence type="ECO:0008006" key="3">
    <source>
        <dbReference type="Google" id="ProtNLM"/>
    </source>
</evidence>
<evidence type="ECO:0000313" key="2">
    <source>
        <dbReference type="Proteomes" id="UP000054538"/>
    </source>
</evidence>
<name>A0A0D0CSA0_9AGAM</name>
<protein>
    <recommendedName>
        <fullName evidence="3">Reverse transcriptase Ty1/copia-type domain-containing protein</fullName>
    </recommendedName>
</protein>